<evidence type="ECO:0000256" key="5">
    <source>
        <dbReference type="ARBA" id="ARBA00023098"/>
    </source>
</evidence>
<comment type="function">
    <text evidence="6">Possesses non-specific lipolytic acyl hydrolase (LAH) activity. Hydrolyzes phospholipids as well as galactolipids. May play a role in disease resistance.</text>
</comment>
<dbReference type="GO" id="GO:0006952">
    <property type="term" value="P:defense response"/>
    <property type="evidence" value="ECO:0007669"/>
    <property type="project" value="UniProtKB-KW"/>
</dbReference>
<evidence type="ECO:0000313" key="10">
    <source>
        <dbReference type="EMBL" id="KAF8714066.1"/>
    </source>
</evidence>
<gene>
    <name evidence="10" type="ORF">HU200_028062</name>
</gene>
<evidence type="ECO:0000256" key="6">
    <source>
        <dbReference type="ARBA" id="ARBA00025642"/>
    </source>
</evidence>
<sequence>MELAAGLSGDGLNERDKDDDDAAGSGRLTYEIFSLLEAKFLFGAGDIAPRHLPALLTPAAAAIPPAGNSKRDTVRPLLVPCYDMATRSPFVFSRADAGVSAAHDFRLRDVCAATTASGAAVEVVSVDGGGTTRIRTVGGGGAALGNPSAAAITHVLNNRRGFPDAATIDDLLVKSIGTGRLVVDAAVLRRRRSQGSPPRHGGSRGGLNLSEIQFVVLDEAD</sequence>
<name>A0A835BVQ4_9POAL</name>
<dbReference type="PROSITE" id="PS51635">
    <property type="entry name" value="PNPLA"/>
    <property type="match status" value="1"/>
</dbReference>
<dbReference type="InterPro" id="IPR016035">
    <property type="entry name" value="Acyl_Trfase/lysoPLipase"/>
</dbReference>
<dbReference type="AlphaFoldDB" id="A0A835BVQ4"/>
<evidence type="ECO:0000256" key="3">
    <source>
        <dbReference type="ARBA" id="ARBA00022821"/>
    </source>
</evidence>
<protein>
    <recommendedName>
        <fullName evidence="9">PNPLA domain-containing protein</fullName>
    </recommendedName>
</protein>
<reference evidence="10" key="1">
    <citation type="submission" date="2020-07" db="EMBL/GenBank/DDBJ databases">
        <title>Genome sequence and genetic diversity analysis of an under-domesticated orphan crop, white fonio (Digitaria exilis).</title>
        <authorList>
            <person name="Bennetzen J.L."/>
            <person name="Chen S."/>
            <person name="Ma X."/>
            <person name="Wang X."/>
            <person name="Yssel A.E.J."/>
            <person name="Chaluvadi S.R."/>
            <person name="Johnson M."/>
            <person name="Gangashetty P."/>
            <person name="Hamidou F."/>
            <person name="Sanogo M.D."/>
            <person name="Zwaenepoel A."/>
            <person name="Wallace J."/>
            <person name="Van De Peer Y."/>
            <person name="Van Deynze A."/>
        </authorList>
    </citation>
    <scope>NUCLEOTIDE SEQUENCE</scope>
    <source>
        <tissue evidence="10">Leaves</tissue>
    </source>
</reference>
<feature type="region of interest" description="Disordered" evidence="8">
    <location>
        <begin position="1"/>
        <end position="20"/>
    </location>
</feature>
<accession>A0A835BVQ4</accession>
<feature type="domain" description="PNPLA" evidence="9">
    <location>
        <begin position="1"/>
        <end position="152"/>
    </location>
</feature>
<keyword evidence="11" id="KW-1185">Reference proteome</keyword>
<dbReference type="SUPFAM" id="SSF52151">
    <property type="entry name" value="FabD/lysophospholipase-like"/>
    <property type="match status" value="1"/>
</dbReference>
<dbReference type="OrthoDB" id="630895at2759"/>
<keyword evidence="2" id="KW-0378">Hydrolase</keyword>
<dbReference type="PANTHER" id="PTHR32241">
    <property type="entry name" value="PATATIN-LIKE PROTEIN 6"/>
    <property type="match status" value="1"/>
</dbReference>
<dbReference type="InterPro" id="IPR002641">
    <property type="entry name" value="PNPLA_dom"/>
</dbReference>
<proteinExistence type="inferred from homology"/>
<dbReference type="PANTHER" id="PTHR32241:SF8">
    <property type="entry name" value="PATATIN-LIKE PROTEIN 3"/>
    <property type="match status" value="1"/>
</dbReference>
<dbReference type="GO" id="GO:0016042">
    <property type="term" value="P:lipid catabolic process"/>
    <property type="evidence" value="ECO:0007669"/>
    <property type="project" value="UniProtKB-KW"/>
</dbReference>
<dbReference type="Proteomes" id="UP000636709">
    <property type="component" value="Unassembled WGS sequence"/>
</dbReference>
<evidence type="ECO:0000313" key="11">
    <source>
        <dbReference type="Proteomes" id="UP000636709"/>
    </source>
</evidence>
<keyword evidence="5" id="KW-0443">Lipid metabolism</keyword>
<comment type="caution">
    <text evidence="10">The sequence shown here is derived from an EMBL/GenBank/DDBJ whole genome shotgun (WGS) entry which is preliminary data.</text>
</comment>
<evidence type="ECO:0000256" key="4">
    <source>
        <dbReference type="ARBA" id="ARBA00022963"/>
    </source>
</evidence>
<keyword evidence="4" id="KW-0442">Lipid degradation</keyword>
<comment type="similarity">
    <text evidence="1">Belongs to the patatin family.</text>
</comment>
<evidence type="ECO:0000259" key="9">
    <source>
        <dbReference type="PROSITE" id="PS51635"/>
    </source>
</evidence>
<dbReference type="GO" id="GO:0016787">
    <property type="term" value="F:hydrolase activity"/>
    <property type="evidence" value="ECO:0007669"/>
    <property type="project" value="UniProtKB-KW"/>
</dbReference>
<evidence type="ECO:0000256" key="8">
    <source>
        <dbReference type="SAM" id="MobiDB-lite"/>
    </source>
</evidence>
<dbReference type="Gene3D" id="3.40.1090.10">
    <property type="entry name" value="Cytosolic phospholipase A2 catalytic domain"/>
    <property type="match status" value="1"/>
</dbReference>
<evidence type="ECO:0000256" key="2">
    <source>
        <dbReference type="ARBA" id="ARBA00022801"/>
    </source>
</evidence>
<organism evidence="10 11">
    <name type="scientific">Digitaria exilis</name>
    <dbReference type="NCBI Taxonomy" id="1010633"/>
    <lineage>
        <taxon>Eukaryota</taxon>
        <taxon>Viridiplantae</taxon>
        <taxon>Streptophyta</taxon>
        <taxon>Embryophyta</taxon>
        <taxon>Tracheophyta</taxon>
        <taxon>Spermatophyta</taxon>
        <taxon>Magnoliopsida</taxon>
        <taxon>Liliopsida</taxon>
        <taxon>Poales</taxon>
        <taxon>Poaceae</taxon>
        <taxon>PACMAD clade</taxon>
        <taxon>Panicoideae</taxon>
        <taxon>Panicodae</taxon>
        <taxon>Paniceae</taxon>
        <taxon>Anthephorinae</taxon>
        <taxon>Digitaria</taxon>
    </lineage>
</organism>
<comment type="caution">
    <text evidence="7">Lacks conserved residue(s) required for the propagation of feature annotation.</text>
</comment>
<dbReference type="EMBL" id="JACEFO010001739">
    <property type="protein sequence ID" value="KAF8714066.1"/>
    <property type="molecule type" value="Genomic_DNA"/>
</dbReference>
<evidence type="ECO:0000256" key="1">
    <source>
        <dbReference type="ARBA" id="ARBA00010240"/>
    </source>
</evidence>
<keyword evidence="3" id="KW-0611">Plant defense</keyword>
<evidence type="ECO:0000256" key="7">
    <source>
        <dbReference type="PROSITE-ProRule" id="PRU01161"/>
    </source>
</evidence>